<dbReference type="AlphaFoldDB" id="A0A9D3Z5Y8"/>
<organism evidence="1 2">
    <name type="scientific">Dreissena polymorpha</name>
    <name type="common">Zebra mussel</name>
    <name type="synonym">Mytilus polymorpha</name>
    <dbReference type="NCBI Taxonomy" id="45954"/>
    <lineage>
        <taxon>Eukaryota</taxon>
        <taxon>Metazoa</taxon>
        <taxon>Spiralia</taxon>
        <taxon>Lophotrochozoa</taxon>
        <taxon>Mollusca</taxon>
        <taxon>Bivalvia</taxon>
        <taxon>Autobranchia</taxon>
        <taxon>Heteroconchia</taxon>
        <taxon>Euheterodonta</taxon>
        <taxon>Imparidentia</taxon>
        <taxon>Neoheterodontei</taxon>
        <taxon>Myida</taxon>
        <taxon>Dreissenoidea</taxon>
        <taxon>Dreissenidae</taxon>
        <taxon>Dreissena</taxon>
    </lineage>
</organism>
<reference evidence="1" key="2">
    <citation type="submission" date="2020-11" db="EMBL/GenBank/DDBJ databases">
        <authorList>
            <person name="McCartney M.A."/>
            <person name="Auch B."/>
            <person name="Kono T."/>
            <person name="Mallez S."/>
            <person name="Becker A."/>
            <person name="Gohl D.M."/>
            <person name="Silverstein K.A.T."/>
            <person name="Koren S."/>
            <person name="Bechman K.B."/>
            <person name="Herman A."/>
            <person name="Abrahante J.E."/>
            <person name="Garbe J."/>
        </authorList>
    </citation>
    <scope>NUCLEOTIDE SEQUENCE</scope>
    <source>
        <strain evidence="1">Duluth1</strain>
        <tissue evidence="1">Whole animal</tissue>
    </source>
</reference>
<keyword evidence="2" id="KW-1185">Reference proteome</keyword>
<protein>
    <submittedName>
        <fullName evidence="1">Uncharacterized protein</fullName>
    </submittedName>
</protein>
<evidence type="ECO:0000313" key="2">
    <source>
        <dbReference type="Proteomes" id="UP000828390"/>
    </source>
</evidence>
<gene>
    <name evidence="1" type="ORF">DPMN_072290</name>
</gene>
<proteinExistence type="predicted"/>
<dbReference type="EMBL" id="JAIWYP010000014">
    <property type="protein sequence ID" value="KAH3712539.1"/>
    <property type="molecule type" value="Genomic_DNA"/>
</dbReference>
<dbReference type="Proteomes" id="UP000828390">
    <property type="component" value="Unassembled WGS sequence"/>
</dbReference>
<name>A0A9D3Z5Y8_DREPO</name>
<evidence type="ECO:0000313" key="1">
    <source>
        <dbReference type="EMBL" id="KAH3712539.1"/>
    </source>
</evidence>
<reference evidence="1" key="1">
    <citation type="journal article" date="2019" name="bioRxiv">
        <title>The Genome of the Zebra Mussel, Dreissena polymorpha: A Resource for Invasive Species Research.</title>
        <authorList>
            <person name="McCartney M.A."/>
            <person name="Auch B."/>
            <person name="Kono T."/>
            <person name="Mallez S."/>
            <person name="Zhang Y."/>
            <person name="Obille A."/>
            <person name="Becker A."/>
            <person name="Abrahante J.E."/>
            <person name="Garbe J."/>
            <person name="Badalamenti J.P."/>
            <person name="Herman A."/>
            <person name="Mangelson H."/>
            <person name="Liachko I."/>
            <person name="Sullivan S."/>
            <person name="Sone E.D."/>
            <person name="Koren S."/>
            <person name="Silverstein K.A.T."/>
            <person name="Beckman K.B."/>
            <person name="Gohl D.M."/>
        </authorList>
    </citation>
    <scope>NUCLEOTIDE SEQUENCE</scope>
    <source>
        <strain evidence="1">Duluth1</strain>
        <tissue evidence="1">Whole animal</tissue>
    </source>
</reference>
<sequence>MVLRYSSDQLSFSSSITWKLSKCLSVQKCSVPGHCAVCKYATDSTNVAGTEFGRSPPHTLTCDSDDS</sequence>
<accession>A0A9D3Z5Y8</accession>
<comment type="caution">
    <text evidence="1">The sequence shown here is derived from an EMBL/GenBank/DDBJ whole genome shotgun (WGS) entry which is preliminary data.</text>
</comment>